<accession>I2N5D7</accession>
<reference evidence="3 4" key="1">
    <citation type="journal article" date="2012" name="J. Bacteriol.">
        <title>Draft genome of Streptomyces tsukubaensis NRRL 18488, the producer of the clinically important immunosuppressant tacrolimus (FK506).</title>
        <authorList>
            <person name="Barreiro C."/>
            <person name="Prieto C."/>
            <person name="Sola-Landa A."/>
            <person name="Solera E."/>
            <person name="Martinez-Castro M."/>
            <person name="Perez-Redondo R."/>
            <person name="Garcia-Estrada C."/>
            <person name="Aparicio J.F."/>
            <person name="Fernandez-Martinez L.T."/>
            <person name="Santos-Aberturas J."/>
            <person name="Salehi-Najafabadi Z."/>
            <person name="Rodriguez-Garcia A."/>
            <person name="Tauch A."/>
            <person name="Martin J.F."/>
        </authorList>
    </citation>
    <scope>NUCLEOTIDE SEQUENCE [LARGE SCALE GENOMIC DNA]</scope>
    <source>
        <strain evidence="4">DSM 42081 / NBRC 108919 / NRRL 18488 / 9993</strain>
    </source>
</reference>
<dbReference type="PRINTS" id="PR00359">
    <property type="entry name" value="BP450"/>
</dbReference>
<dbReference type="GO" id="GO:0006707">
    <property type="term" value="P:cholesterol catabolic process"/>
    <property type="evidence" value="ECO:0007669"/>
    <property type="project" value="TreeGrafter"/>
</dbReference>
<dbReference type="InterPro" id="IPR001128">
    <property type="entry name" value="Cyt_P450"/>
</dbReference>
<dbReference type="PANTHER" id="PTHR46696">
    <property type="entry name" value="P450, PUTATIVE (EUROFUNG)-RELATED"/>
    <property type="match status" value="1"/>
</dbReference>
<sequence>MASMTESELGRVLLTHRGVQWIIGTKDDPYALLLRTASDDPHRLGELIRERGPLYWSSAETWVTARHDVAAAALDDPRLSFRHPDADAPAAEDGGEQREPMPWEVPALREILPFDEMFLTAGRADCVRVRGLLEPLLGAEALEHRRPAADRALRGALAAAGAEFDLRADIADGFAIGLVREILGVPEEDHDRFAALVRDGAGALDAMVCSPHLRTAHELITSVDGMGSLLTELIARRREQPGDDLVSALLAAAPEDEVRSVCTLLALVGSELTATVFCAAVEALLDHPGVWRQLCENPGLAPAVVQETLRYAPPVRLVPLYAHEDLELAGTAVPAGSQVVVALEAALRDPAVRTEPAVFDPAAERSGRQPVFSVFSEGLPTSLLAPLVRLLADSGLRALSAEAPGVRRTGPVLRRLRSGVTGAVLEFPAAR</sequence>
<keyword evidence="4" id="KW-1185">Reference proteome</keyword>
<dbReference type="InterPro" id="IPR036396">
    <property type="entry name" value="Cyt_P450_sf"/>
</dbReference>
<dbReference type="Gene3D" id="1.10.630.10">
    <property type="entry name" value="Cytochrome P450"/>
    <property type="match status" value="1"/>
</dbReference>
<dbReference type="InterPro" id="IPR002397">
    <property type="entry name" value="Cyt_P450_B"/>
</dbReference>
<proteinExistence type="inferred from homology"/>
<dbReference type="GO" id="GO:0036199">
    <property type="term" value="F:cholest-4-en-3-one 26-monooxygenase activity"/>
    <property type="evidence" value="ECO:0007669"/>
    <property type="project" value="TreeGrafter"/>
</dbReference>
<dbReference type="AlphaFoldDB" id="I2N5D7"/>
<evidence type="ECO:0000256" key="1">
    <source>
        <dbReference type="ARBA" id="ARBA00010617"/>
    </source>
</evidence>
<dbReference type="RefSeq" id="WP_006346902.1">
    <property type="nucleotide sequence ID" value="NZ_CP029159.1"/>
</dbReference>
<dbReference type="GO" id="GO:0008395">
    <property type="term" value="F:steroid hydroxylase activity"/>
    <property type="evidence" value="ECO:0007669"/>
    <property type="project" value="TreeGrafter"/>
</dbReference>
<evidence type="ECO:0000313" key="3">
    <source>
        <dbReference type="EMBL" id="QKM67738.1"/>
    </source>
</evidence>
<dbReference type="NCBIfam" id="TIGR04515">
    <property type="entry name" value="P450_rel_GT_act"/>
    <property type="match status" value="1"/>
</dbReference>
<dbReference type="InterPro" id="IPR030958">
    <property type="entry name" value="P450-rel_GT_act"/>
</dbReference>
<evidence type="ECO:0000256" key="2">
    <source>
        <dbReference type="SAM" id="MobiDB-lite"/>
    </source>
</evidence>
<dbReference type="PANTHER" id="PTHR46696:SF4">
    <property type="entry name" value="BIOTIN BIOSYNTHESIS CYTOCHROME P450"/>
    <property type="match status" value="1"/>
</dbReference>
<comment type="similarity">
    <text evidence="1">Belongs to the cytochrome P450 family.</text>
</comment>
<dbReference type="Pfam" id="PF00067">
    <property type="entry name" value="p450"/>
    <property type="match status" value="1"/>
</dbReference>
<protein>
    <submittedName>
        <fullName evidence="3">P450-derived glycosyltransferase activator</fullName>
    </submittedName>
</protein>
<feature type="region of interest" description="Disordered" evidence="2">
    <location>
        <begin position="80"/>
        <end position="100"/>
    </location>
</feature>
<organism evidence="3 4">
    <name type="scientific">Streptomyces tsukubensis (strain DSM 42081 / NBRC 108919 / NRRL 18488 / 9993)</name>
    <dbReference type="NCBI Taxonomy" id="1114943"/>
    <lineage>
        <taxon>Bacteria</taxon>
        <taxon>Bacillati</taxon>
        <taxon>Actinomycetota</taxon>
        <taxon>Actinomycetes</taxon>
        <taxon>Kitasatosporales</taxon>
        <taxon>Streptomycetaceae</taxon>
        <taxon>Streptomyces</taxon>
    </lineage>
</organism>
<evidence type="ECO:0000313" key="4">
    <source>
        <dbReference type="Proteomes" id="UP000005940"/>
    </source>
</evidence>
<dbReference type="GO" id="GO:0016740">
    <property type="term" value="F:transferase activity"/>
    <property type="evidence" value="ECO:0007669"/>
    <property type="project" value="UniProtKB-KW"/>
</dbReference>
<dbReference type="EMBL" id="CP029159">
    <property type="protein sequence ID" value="QKM67738.1"/>
    <property type="molecule type" value="Genomic_DNA"/>
</dbReference>
<name>I2N5D7_STRT9</name>
<dbReference type="SUPFAM" id="SSF48264">
    <property type="entry name" value="Cytochrome P450"/>
    <property type="match status" value="1"/>
</dbReference>
<dbReference type="Proteomes" id="UP000005940">
    <property type="component" value="Chromosome"/>
</dbReference>
<gene>
    <name evidence="3" type="ORF">STSU_011725</name>
</gene>